<comment type="caution">
    <text evidence="3">The sequence shown here is derived from an EMBL/GenBank/DDBJ whole genome shotgun (WGS) entry which is preliminary data.</text>
</comment>
<feature type="transmembrane region" description="Helical" evidence="1">
    <location>
        <begin position="123"/>
        <end position="142"/>
    </location>
</feature>
<feature type="transmembrane region" description="Helical" evidence="1">
    <location>
        <begin position="64"/>
        <end position="82"/>
    </location>
</feature>
<dbReference type="EMBL" id="JBHSEF010000010">
    <property type="protein sequence ID" value="MFC4354336.1"/>
    <property type="molecule type" value="Genomic_DNA"/>
</dbReference>
<feature type="domain" description="VanZ-like" evidence="2">
    <location>
        <begin position="9"/>
        <end position="136"/>
    </location>
</feature>
<keyword evidence="1" id="KW-0812">Transmembrane</keyword>
<sequence>MKKTISWGAIIGCAAVIFYLSNQPAAVSKELSGQVKSIIEGVIQLMKGTSDEPVVISHNTLRKTAHYLIYLVLGFLLMIVLMKEGKNLNRFFIVVLMSALFACTDELHQQFILGRSGELRDVLIDTLGAATGGLVLLGIVNITRSIKEKSSL</sequence>
<gene>
    <name evidence="3" type="ORF">ACFO0S_04510</name>
</gene>
<keyword evidence="1" id="KW-1133">Transmembrane helix</keyword>
<feature type="transmembrane region" description="Helical" evidence="1">
    <location>
        <begin position="91"/>
        <end position="111"/>
    </location>
</feature>
<dbReference type="Proteomes" id="UP001595733">
    <property type="component" value="Unassembled WGS sequence"/>
</dbReference>
<reference evidence="4" key="1">
    <citation type="journal article" date="2019" name="Int. J. Syst. Evol. Microbiol.">
        <title>The Global Catalogue of Microorganisms (GCM) 10K type strain sequencing project: providing services to taxonomists for standard genome sequencing and annotation.</title>
        <authorList>
            <consortium name="The Broad Institute Genomics Platform"/>
            <consortium name="The Broad Institute Genome Sequencing Center for Infectious Disease"/>
            <person name="Wu L."/>
            <person name="Ma J."/>
        </authorList>
    </citation>
    <scope>NUCLEOTIDE SEQUENCE [LARGE SCALE GENOMIC DNA]</scope>
    <source>
        <strain evidence="4">CCUG 50353</strain>
    </source>
</reference>
<proteinExistence type="predicted"/>
<dbReference type="InterPro" id="IPR006976">
    <property type="entry name" value="VanZ-like"/>
</dbReference>
<keyword evidence="4" id="KW-1185">Reference proteome</keyword>
<dbReference type="NCBIfam" id="NF037970">
    <property type="entry name" value="vanZ_1"/>
    <property type="match status" value="1"/>
</dbReference>
<dbReference type="RefSeq" id="WP_378140612.1">
    <property type="nucleotide sequence ID" value="NZ_JBHSEF010000010.1"/>
</dbReference>
<keyword evidence="1" id="KW-0472">Membrane</keyword>
<evidence type="ECO:0000259" key="2">
    <source>
        <dbReference type="Pfam" id="PF04892"/>
    </source>
</evidence>
<evidence type="ECO:0000313" key="3">
    <source>
        <dbReference type="EMBL" id="MFC4354336.1"/>
    </source>
</evidence>
<protein>
    <submittedName>
        <fullName evidence="3">VanZ family protein</fullName>
    </submittedName>
</protein>
<organism evidence="3 4">
    <name type="scientific">Chryseomicrobium palamuruense</name>
    <dbReference type="NCBI Taxonomy" id="682973"/>
    <lineage>
        <taxon>Bacteria</taxon>
        <taxon>Bacillati</taxon>
        <taxon>Bacillota</taxon>
        <taxon>Bacilli</taxon>
        <taxon>Bacillales</taxon>
        <taxon>Caryophanaceae</taxon>
        <taxon>Chryseomicrobium</taxon>
    </lineage>
</organism>
<evidence type="ECO:0000256" key="1">
    <source>
        <dbReference type="SAM" id="Phobius"/>
    </source>
</evidence>
<dbReference type="Pfam" id="PF04892">
    <property type="entry name" value="VanZ"/>
    <property type="match status" value="1"/>
</dbReference>
<name>A0ABV8USQ3_9BACL</name>
<accession>A0ABV8USQ3</accession>
<evidence type="ECO:0000313" key="4">
    <source>
        <dbReference type="Proteomes" id="UP001595733"/>
    </source>
</evidence>